<accession>A0A0U1S866</accession>
<dbReference type="EMBL" id="EU252194">
    <property type="protein sequence ID" value="ACD11789.1"/>
    <property type="molecule type" value="mRNA"/>
</dbReference>
<proteinExistence type="evidence at transcript level"/>
<keyword evidence="1" id="KW-0812">Transmembrane</keyword>
<dbReference type="AlphaFoldDB" id="A0A0U1S866"/>
<name>A0A0U1S866_ISOMC</name>
<feature type="transmembrane region" description="Helical" evidence="1">
    <location>
        <begin position="12"/>
        <end position="30"/>
    </location>
</feature>
<evidence type="ECO:0000313" key="2">
    <source>
        <dbReference type="EMBL" id="ACD11789.1"/>
    </source>
</evidence>
<protein>
    <submittedName>
        <fullName evidence="2">Uncharacterized protein</fullName>
    </submittedName>
</protein>
<sequence length="64" mass="7494">MIVLVVTDHCQAFIGMIPGLVGGLISAIKGRRRRQLEARYEPQQRNFRKREIDFEKLFANMPDY</sequence>
<keyword evidence="1" id="KW-0472">Membrane</keyword>
<keyword evidence="1" id="KW-1133">Transmembrane helix</keyword>
<reference evidence="2" key="1">
    <citation type="submission" date="2007-10" db="EMBL/GenBank/DDBJ databases">
        <title>Classification and functional annotation of ESTs from venom glands of Isometrus maculatus.</title>
        <authorList>
            <person name="Li W."/>
            <person name="Ma Y."/>
            <person name="Zhao R."/>
            <person name="Cao Z."/>
        </authorList>
    </citation>
    <scope>NUCLEOTIDE SEQUENCE</scope>
    <source>
        <tissue evidence="2">Venom gland</tissue>
    </source>
</reference>
<organism evidence="2">
    <name type="scientific">Isometrus maculatus</name>
    <name type="common">Lesser brown scorpion</name>
    <name type="synonym">Scorpio maculatus</name>
    <dbReference type="NCBI Taxonomy" id="497827"/>
    <lineage>
        <taxon>Eukaryota</taxon>
        <taxon>Metazoa</taxon>
        <taxon>Ecdysozoa</taxon>
        <taxon>Arthropoda</taxon>
        <taxon>Chelicerata</taxon>
        <taxon>Arachnida</taxon>
        <taxon>Scorpiones</taxon>
        <taxon>Buthida</taxon>
        <taxon>Buthoidea</taxon>
        <taxon>Buthidae</taxon>
        <taxon>Isometrus</taxon>
    </lineage>
</organism>
<evidence type="ECO:0000256" key="1">
    <source>
        <dbReference type="SAM" id="Phobius"/>
    </source>
</evidence>